<dbReference type="PANTHER" id="PTHR10566">
    <property type="entry name" value="CHAPERONE-ACTIVITY OF BC1 COMPLEX CABC1 -RELATED"/>
    <property type="match status" value="1"/>
</dbReference>
<gene>
    <name evidence="4" type="ORF">UF10_02935</name>
</gene>
<dbReference type="InterPro" id="IPR004147">
    <property type="entry name" value="ABC1_dom"/>
</dbReference>
<feature type="transmembrane region" description="Helical" evidence="2">
    <location>
        <begin position="529"/>
        <end position="550"/>
    </location>
</feature>
<evidence type="ECO:0000313" key="4">
    <source>
        <dbReference type="EMBL" id="PSJ31606.1"/>
    </source>
</evidence>
<dbReference type="AlphaFoldDB" id="A0A2P7Q0X8"/>
<dbReference type="InterPro" id="IPR050154">
    <property type="entry name" value="UbiB_kinase"/>
</dbReference>
<keyword evidence="4" id="KW-0830">Ubiquinone</keyword>
<evidence type="ECO:0000313" key="5">
    <source>
        <dbReference type="Proteomes" id="UP000241434"/>
    </source>
</evidence>
<keyword evidence="2" id="KW-1133">Transmembrane helix</keyword>
<organism evidence="4 5">
    <name type="scientific">Peptostreptococcus russellii</name>
    <dbReference type="NCBI Taxonomy" id="215200"/>
    <lineage>
        <taxon>Bacteria</taxon>
        <taxon>Bacillati</taxon>
        <taxon>Bacillota</taxon>
        <taxon>Clostridia</taxon>
        <taxon>Peptostreptococcales</taxon>
        <taxon>Peptostreptococcaceae</taxon>
        <taxon>Peptostreptococcus</taxon>
    </lineage>
</organism>
<dbReference type="GO" id="GO:0004672">
    <property type="term" value="F:protein kinase activity"/>
    <property type="evidence" value="ECO:0007669"/>
    <property type="project" value="InterPro"/>
</dbReference>
<dbReference type="SUPFAM" id="SSF56112">
    <property type="entry name" value="Protein kinase-like (PK-like)"/>
    <property type="match status" value="1"/>
</dbReference>
<evidence type="ECO:0000256" key="2">
    <source>
        <dbReference type="SAM" id="Phobius"/>
    </source>
</evidence>
<dbReference type="Pfam" id="PF03109">
    <property type="entry name" value="ABC1"/>
    <property type="match status" value="1"/>
</dbReference>
<keyword evidence="2" id="KW-0472">Membrane</keyword>
<dbReference type="EMBL" id="JYGE01000003">
    <property type="protein sequence ID" value="PSJ31606.1"/>
    <property type="molecule type" value="Genomic_DNA"/>
</dbReference>
<comment type="similarity">
    <text evidence="1">Belongs to the protein kinase superfamily. ADCK protein kinase family.</text>
</comment>
<sequence>MRVSYKYLGRYKEIATVLIKYGFGFVVEKLNKDAVASKVNTHSPKGEVKSMTTGQRMRYAFEELGPTYIKIGQILSTRKDIFDDEIISELSKLRDHVVAIDNDTAMAILKEELGCELGDVFKRISKEPLAAASIGQVYEAQLLDGTVVVVKIQRPEIEETIKADLNILKRLADNLSFLNKDWNIDAQEMIAEMEIQLLRELDYKFEAINGIKLRKIFKDSKEVFIPRIFDEYTTKKLLIMDKVEGICLSDIDEYQLSESDKKNIVDIGVRSFFRQVMTCGFFHADPHPGNIFIVGNGNNKKISYIDFGMIGLIDEKTLKYLNQLIVASTNKNIYKIVRILTDMKAMPAESNSETLRRDLLYLIHYYYDIPFDKISIAEILNEGFRFMRTHNITLPSQLVLLGKTVITLEGTSRGLYQDFSVETIAKSYMKYYRDEKLNLKRNISRLKSDLDEYYYDMVTVPGQLKNILNILEKNKLKLEIGEVKAPKMEENITNFTTQVSMSIMLAACIVGSSLILSSGNIKSNKMIKYIGIMGFILSFIIGIALVILILKSNYRKNK</sequence>
<evidence type="ECO:0000256" key="1">
    <source>
        <dbReference type="ARBA" id="ARBA00009670"/>
    </source>
</evidence>
<reference evidence="4" key="1">
    <citation type="thesis" date="2015" institute="Rutgers" country="The State University of New Jersey, 14 College Farm Rd., New Brunswick, NJ, USA">
        <title>Ammonia toxicity in bacteria and its implications for treatment of and resource recovery from highly nitrogenous organic wastes.</title>
        <authorList>
            <person name="Luther A.K."/>
        </authorList>
    </citation>
    <scope>NUCLEOTIDE SEQUENCE</scope>
    <source>
        <strain evidence="4">RT-10B</strain>
    </source>
</reference>
<proteinExistence type="inferred from homology"/>
<accession>A0A2P7Q0X8</accession>
<dbReference type="RefSeq" id="WP_106776341.1">
    <property type="nucleotide sequence ID" value="NZ_JYGE01000003.1"/>
</dbReference>
<dbReference type="OrthoDB" id="9795390at2"/>
<dbReference type="PANTHER" id="PTHR10566:SF113">
    <property type="entry name" value="PROTEIN ACTIVITY OF BC1 COMPLEX KINASE 7, CHLOROPLASTIC"/>
    <property type="match status" value="1"/>
</dbReference>
<comment type="caution">
    <text evidence="4">The sequence shown here is derived from an EMBL/GenBank/DDBJ whole genome shotgun (WGS) entry which is preliminary data.</text>
</comment>
<name>A0A2P7Q0X8_9FIRM</name>
<keyword evidence="5" id="KW-1185">Reference proteome</keyword>
<dbReference type="GO" id="GO:0005524">
    <property type="term" value="F:ATP binding"/>
    <property type="evidence" value="ECO:0007669"/>
    <property type="project" value="InterPro"/>
</dbReference>
<evidence type="ECO:0000259" key="3">
    <source>
        <dbReference type="PROSITE" id="PS50011"/>
    </source>
</evidence>
<dbReference type="PROSITE" id="PS50011">
    <property type="entry name" value="PROTEIN_KINASE_DOM"/>
    <property type="match status" value="1"/>
</dbReference>
<protein>
    <submittedName>
        <fullName evidence="4">Ubiquinone biosynthesis protein</fullName>
    </submittedName>
</protein>
<keyword evidence="2" id="KW-0812">Transmembrane</keyword>
<dbReference type="InterPro" id="IPR000719">
    <property type="entry name" value="Prot_kinase_dom"/>
</dbReference>
<feature type="domain" description="Protein kinase" evidence="3">
    <location>
        <begin position="123"/>
        <end position="429"/>
    </location>
</feature>
<dbReference type="InterPro" id="IPR011009">
    <property type="entry name" value="Kinase-like_dom_sf"/>
</dbReference>
<feature type="transmembrane region" description="Helical" evidence="2">
    <location>
        <begin position="499"/>
        <end position="517"/>
    </location>
</feature>
<dbReference type="CDD" id="cd05121">
    <property type="entry name" value="ABC1_ADCK3-like"/>
    <property type="match status" value="1"/>
</dbReference>
<dbReference type="Proteomes" id="UP000241434">
    <property type="component" value="Unassembled WGS sequence"/>
</dbReference>